<organism evidence="1 2">
    <name type="scientific">Halorubrum laminariae</name>
    <dbReference type="NCBI Taxonomy" id="1433523"/>
    <lineage>
        <taxon>Archaea</taxon>
        <taxon>Methanobacteriati</taxon>
        <taxon>Methanobacteriota</taxon>
        <taxon>Stenosarchaea group</taxon>
        <taxon>Halobacteria</taxon>
        <taxon>Halobacteriales</taxon>
        <taxon>Haloferacaceae</taxon>
        <taxon>Halorubrum</taxon>
    </lineage>
</organism>
<comment type="caution">
    <text evidence="1">The sequence shown here is derived from an EMBL/GenBank/DDBJ whole genome shotgun (WGS) entry which is preliminary data.</text>
</comment>
<dbReference type="AlphaFoldDB" id="A0ABD6BZB0"/>
<dbReference type="Proteomes" id="UP001597185">
    <property type="component" value="Unassembled WGS sequence"/>
</dbReference>
<evidence type="ECO:0008006" key="3">
    <source>
        <dbReference type="Google" id="ProtNLM"/>
    </source>
</evidence>
<gene>
    <name evidence="1" type="ORF">ACFR9T_02915</name>
</gene>
<proteinExistence type="predicted"/>
<evidence type="ECO:0000313" key="1">
    <source>
        <dbReference type="EMBL" id="MFD1569548.1"/>
    </source>
</evidence>
<evidence type="ECO:0000313" key="2">
    <source>
        <dbReference type="Proteomes" id="UP001597185"/>
    </source>
</evidence>
<keyword evidence="2" id="KW-1185">Reference proteome</keyword>
<dbReference type="RefSeq" id="WP_256417371.1">
    <property type="nucleotide sequence ID" value="NZ_JANHDL010000002.1"/>
</dbReference>
<accession>A0ABD6BZB0</accession>
<reference evidence="1 2" key="1">
    <citation type="journal article" date="2019" name="Int. J. Syst. Evol. Microbiol.">
        <title>The Global Catalogue of Microorganisms (GCM) 10K type strain sequencing project: providing services to taxonomists for standard genome sequencing and annotation.</title>
        <authorList>
            <consortium name="The Broad Institute Genomics Platform"/>
            <consortium name="The Broad Institute Genome Sequencing Center for Infectious Disease"/>
            <person name="Wu L."/>
            <person name="Ma J."/>
        </authorList>
    </citation>
    <scope>NUCLEOTIDE SEQUENCE [LARGE SCALE GENOMIC DNA]</scope>
    <source>
        <strain evidence="1 2">CGMCC 1.12689</strain>
    </source>
</reference>
<dbReference type="EMBL" id="JBHUDB010000001">
    <property type="protein sequence ID" value="MFD1569548.1"/>
    <property type="molecule type" value="Genomic_DNA"/>
</dbReference>
<protein>
    <recommendedName>
        <fullName evidence="3">Roadblock/LC7 domain-containing protein</fullName>
    </recommendedName>
</protein>
<name>A0ABD6BZB0_9EURY</name>
<sequence>MENNNNNSKNSIEKKINRRDVESLVQRLADRDVVAITASKTALKTGNLVLRAYGITNDDLPDEIHQSCQELSEGTSSQIVVETSLDGINTLDGFLLYADQDTQNNLNNVAPQMDTDLDNFYDEFVQQVEEVTEN</sequence>